<evidence type="ECO:0000256" key="6">
    <source>
        <dbReference type="ARBA" id="ARBA00022516"/>
    </source>
</evidence>
<dbReference type="SUPFAM" id="SSF47336">
    <property type="entry name" value="ACP-like"/>
    <property type="match status" value="1"/>
</dbReference>
<dbReference type="PANTHER" id="PTHR20863">
    <property type="entry name" value="ACYL CARRIER PROTEIN"/>
    <property type="match status" value="1"/>
</dbReference>
<dbReference type="GO" id="GO:0005739">
    <property type="term" value="C:mitochondrion"/>
    <property type="evidence" value="ECO:0007669"/>
    <property type="project" value="UniProtKB-SubCell"/>
</dbReference>
<dbReference type="NCBIfam" id="NF002148">
    <property type="entry name" value="PRK00982.1-2"/>
    <property type="match status" value="1"/>
</dbReference>
<evidence type="ECO:0000256" key="8">
    <source>
        <dbReference type="ARBA" id="ARBA00022832"/>
    </source>
</evidence>
<keyword evidence="7" id="KW-0597">Phosphoprotein</keyword>
<dbReference type="Pfam" id="PF00550">
    <property type="entry name" value="PP-binding"/>
    <property type="match status" value="1"/>
</dbReference>
<keyword evidence="6 16" id="KW-0444">Lipid biosynthesis</keyword>
<comment type="subunit">
    <text evidence="15">Complex I is composed of at least 49 different subunits.</text>
</comment>
<keyword evidence="12" id="KW-0496">Mitochondrion</keyword>
<dbReference type="InterPro" id="IPR003231">
    <property type="entry name" value="ACP"/>
</dbReference>
<dbReference type="FunFam" id="1.10.1200.10:FF:000003">
    <property type="entry name" value="Acyl carrier protein"/>
    <property type="match status" value="1"/>
</dbReference>
<dbReference type="Proteomes" id="UP001633002">
    <property type="component" value="Unassembled WGS sequence"/>
</dbReference>
<accession>A0ABD3HM41</accession>
<dbReference type="GO" id="GO:0000036">
    <property type="term" value="F:acyl carrier activity"/>
    <property type="evidence" value="ECO:0007669"/>
    <property type="project" value="UniProtKB-ARBA"/>
</dbReference>
<comment type="function">
    <text evidence="14">Carrier of the growing fatty acid chain in fatty acid biosynthesis. May be involved in the synthesis of short and medium chain fatty acids. Accessory and non-catalytic subunit of the mitochondrial membrane respiratory chain NADH dehydrogenase (Complex I), which functions in the transfer of electrons from NADH to the respiratory chain.</text>
</comment>
<dbReference type="PANTHER" id="PTHR20863:SF28">
    <property type="entry name" value="ACYL CARRIER PROTEIN, MITOCHONDRIAL"/>
    <property type="match status" value="1"/>
</dbReference>
<evidence type="ECO:0000256" key="7">
    <source>
        <dbReference type="ARBA" id="ARBA00022553"/>
    </source>
</evidence>
<reference evidence="18 19" key="1">
    <citation type="submission" date="2024-09" db="EMBL/GenBank/DDBJ databases">
        <title>Chromosome-scale assembly of Riccia sorocarpa.</title>
        <authorList>
            <person name="Paukszto L."/>
        </authorList>
    </citation>
    <scope>NUCLEOTIDE SEQUENCE [LARGE SCALE GENOMIC DNA]</scope>
    <source>
        <strain evidence="18">LP-2024</strain>
        <tissue evidence="18">Aerial parts of the thallus</tissue>
    </source>
</reference>
<keyword evidence="5 16" id="KW-0596">Phosphopantetheine</keyword>
<keyword evidence="11" id="KW-0443">Lipid metabolism</keyword>
<comment type="pathway">
    <text evidence="2">Lipid metabolism; fatty acid biosynthesis.</text>
</comment>
<evidence type="ECO:0000256" key="1">
    <source>
        <dbReference type="ARBA" id="ARBA00004173"/>
    </source>
</evidence>
<evidence type="ECO:0000256" key="11">
    <source>
        <dbReference type="ARBA" id="ARBA00023098"/>
    </source>
</evidence>
<comment type="subcellular location">
    <subcellularLocation>
        <location evidence="1">Mitochondrion</location>
    </subcellularLocation>
</comment>
<evidence type="ECO:0000256" key="4">
    <source>
        <dbReference type="ARBA" id="ARBA00022448"/>
    </source>
</evidence>
<evidence type="ECO:0000256" key="9">
    <source>
        <dbReference type="ARBA" id="ARBA00022946"/>
    </source>
</evidence>
<evidence type="ECO:0000256" key="10">
    <source>
        <dbReference type="ARBA" id="ARBA00022982"/>
    </source>
</evidence>
<evidence type="ECO:0000256" key="12">
    <source>
        <dbReference type="ARBA" id="ARBA00023128"/>
    </source>
</evidence>
<name>A0ABD3HM41_9MARC</name>
<keyword evidence="19" id="KW-1185">Reference proteome</keyword>
<evidence type="ECO:0000256" key="15">
    <source>
        <dbReference type="ARBA" id="ARBA00063067"/>
    </source>
</evidence>
<comment type="similarity">
    <text evidence="3">Belongs to the acyl carrier protein (ACP) family.</text>
</comment>
<feature type="domain" description="Carrier" evidence="17">
    <location>
        <begin position="52"/>
        <end position="127"/>
    </location>
</feature>
<dbReference type="PROSITE" id="PS50075">
    <property type="entry name" value="CARRIER"/>
    <property type="match status" value="1"/>
</dbReference>
<evidence type="ECO:0000256" key="5">
    <source>
        <dbReference type="ARBA" id="ARBA00022450"/>
    </source>
</evidence>
<sequence length="130" mass="14156">MQAALRSSAIAVRNTLLQHVRVTVAAISLKTPVVLDDRLCYSSGHATYLDKSSVTDRILELVKKMEKVDPSKVAPEAAFQKDLLLDSLDTVELVMAIEEEFAIEIPDAEADKISSCSEAIEYVASHPAAK</sequence>
<keyword evidence="10" id="KW-0249">Electron transport</keyword>
<evidence type="ECO:0000259" key="17">
    <source>
        <dbReference type="PROSITE" id="PS50075"/>
    </source>
</evidence>
<dbReference type="Gene3D" id="1.10.1200.10">
    <property type="entry name" value="ACP-like"/>
    <property type="match status" value="1"/>
</dbReference>
<evidence type="ECO:0000256" key="3">
    <source>
        <dbReference type="ARBA" id="ARBA00010930"/>
    </source>
</evidence>
<keyword evidence="13 16" id="KW-0275">Fatty acid biosynthesis</keyword>
<proteinExistence type="inferred from homology"/>
<dbReference type="HAMAP" id="MF_01217">
    <property type="entry name" value="Acyl_carrier"/>
    <property type="match status" value="1"/>
</dbReference>
<organism evidence="18 19">
    <name type="scientific">Riccia sorocarpa</name>
    <dbReference type="NCBI Taxonomy" id="122646"/>
    <lineage>
        <taxon>Eukaryota</taxon>
        <taxon>Viridiplantae</taxon>
        <taxon>Streptophyta</taxon>
        <taxon>Embryophyta</taxon>
        <taxon>Marchantiophyta</taxon>
        <taxon>Marchantiopsida</taxon>
        <taxon>Marchantiidae</taxon>
        <taxon>Marchantiales</taxon>
        <taxon>Ricciaceae</taxon>
        <taxon>Riccia</taxon>
    </lineage>
</organism>
<evidence type="ECO:0000313" key="18">
    <source>
        <dbReference type="EMBL" id="KAL3692513.1"/>
    </source>
</evidence>
<dbReference type="NCBIfam" id="TIGR00517">
    <property type="entry name" value="acyl_carrier"/>
    <property type="match status" value="1"/>
</dbReference>
<keyword evidence="8" id="KW-0276">Fatty acid metabolism</keyword>
<dbReference type="InterPro" id="IPR036736">
    <property type="entry name" value="ACP-like_sf"/>
</dbReference>
<gene>
    <name evidence="18" type="ORF">R1sor_006164</name>
</gene>
<dbReference type="EMBL" id="JBJQOH010000003">
    <property type="protein sequence ID" value="KAL3692513.1"/>
    <property type="molecule type" value="Genomic_DNA"/>
</dbReference>
<keyword evidence="9" id="KW-0809">Transit peptide</keyword>
<evidence type="ECO:0000256" key="16">
    <source>
        <dbReference type="RuleBase" id="RU000722"/>
    </source>
</evidence>
<evidence type="ECO:0000256" key="13">
    <source>
        <dbReference type="ARBA" id="ARBA00023160"/>
    </source>
</evidence>
<dbReference type="InterPro" id="IPR009081">
    <property type="entry name" value="PP-bd_ACP"/>
</dbReference>
<keyword evidence="4" id="KW-0813">Transport</keyword>
<comment type="caution">
    <text evidence="18">The sequence shown here is derived from an EMBL/GenBank/DDBJ whole genome shotgun (WGS) entry which is preliminary data.</text>
</comment>
<evidence type="ECO:0000256" key="2">
    <source>
        <dbReference type="ARBA" id="ARBA00005194"/>
    </source>
</evidence>
<dbReference type="AlphaFoldDB" id="A0ABD3HM41"/>
<evidence type="ECO:0000256" key="14">
    <source>
        <dbReference type="ARBA" id="ARBA00057783"/>
    </source>
</evidence>
<protein>
    <recommendedName>
        <fullName evidence="16">Acyl carrier protein</fullName>
    </recommendedName>
</protein>
<evidence type="ECO:0000313" key="19">
    <source>
        <dbReference type="Proteomes" id="UP001633002"/>
    </source>
</evidence>